<evidence type="ECO:0000256" key="11">
    <source>
        <dbReference type="PIRSR" id="PIRSR600823-3"/>
    </source>
</evidence>
<name>A0A8R7PWC5_TRIUA</name>
<sequence length="162" mass="17789">MVILSGAHTLGRSHYDSFIIKNRERLASDTISPTYQSLLEALCPTNTIQVTNVTTMIDLSTPTVLDNNYCKLLQLNLGLQFSDDQLVYNAMPKASVDAFAADETLWKEKFIAAMIKMGKIEPKTGTQGEIRLNCSVVNTPGLFVARVIKMLHPGSNNNSPDG</sequence>
<feature type="binding site" evidence="11">
    <location>
        <position position="66"/>
    </location>
    <ligand>
        <name>Ca(2+)</name>
        <dbReference type="ChEBI" id="CHEBI:29108"/>
        <label>2</label>
    </ligand>
</feature>
<comment type="cofactor">
    <cofactor evidence="11">
        <name>heme b</name>
        <dbReference type="ChEBI" id="CHEBI:60344"/>
    </cofactor>
    <text evidence="11">Binds 1 heme b (iron(II)-protoporphyrin IX) group per subunit.</text>
</comment>
<evidence type="ECO:0000256" key="4">
    <source>
        <dbReference type="ARBA" id="ARBA00022723"/>
    </source>
</evidence>
<dbReference type="EnsemblPlants" id="TuG1812G0300004057.01.T01">
    <property type="protein sequence ID" value="TuG1812G0300004057.01.T01"/>
    <property type="gene ID" value="TuG1812G0300004057.01"/>
</dbReference>
<dbReference type="GO" id="GO:0020037">
    <property type="term" value="F:heme binding"/>
    <property type="evidence" value="ECO:0007669"/>
    <property type="project" value="InterPro"/>
</dbReference>
<dbReference type="PANTHER" id="PTHR31517:SF84">
    <property type="entry name" value="PEROXIDASE"/>
    <property type="match status" value="1"/>
</dbReference>
<keyword evidence="8" id="KW-1015">Disulfide bond</keyword>
<dbReference type="Pfam" id="PF00141">
    <property type="entry name" value="peroxidase"/>
    <property type="match status" value="1"/>
</dbReference>
<dbReference type="AlphaFoldDB" id="A0A8R7PWC5"/>
<keyword evidence="2" id="KW-0575">Peroxidase</keyword>
<evidence type="ECO:0000256" key="5">
    <source>
        <dbReference type="ARBA" id="ARBA00022837"/>
    </source>
</evidence>
<dbReference type="PROSITE" id="PS50873">
    <property type="entry name" value="PEROXIDASE_4"/>
    <property type="match status" value="1"/>
</dbReference>
<dbReference type="GO" id="GO:0140825">
    <property type="term" value="F:lactoperoxidase activity"/>
    <property type="evidence" value="ECO:0007669"/>
    <property type="project" value="UniProtKB-EC"/>
</dbReference>
<reference evidence="14" key="2">
    <citation type="submission" date="2018-03" db="EMBL/GenBank/DDBJ databases">
        <title>The Triticum urartu genome reveals the dynamic nature of wheat genome evolution.</title>
        <authorList>
            <person name="Ling H."/>
            <person name="Ma B."/>
            <person name="Shi X."/>
            <person name="Liu H."/>
            <person name="Dong L."/>
            <person name="Sun H."/>
            <person name="Cao Y."/>
            <person name="Gao Q."/>
            <person name="Zheng S."/>
            <person name="Li Y."/>
            <person name="Yu Y."/>
            <person name="Du H."/>
            <person name="Qi M."/>
            <person name="Li Y."/>
            <person name="Yu H."/>
            <person name="Cui Y."/>
            <person name="Wang N."/>
            <person name="Chen C."/>
            <person name="Wu H."/>
            <person name="Zhao Y."/>
            <person name="Zhang J."/>
            <person name="Li Y."/>
            <person name="Zhou W."/>
            <person name="Zhang B."/>
            <person name="Hu W."/>
            <person name="Eijk M."/>
            <person name="Tang J."/>
            <person name="Witsenboer H."/>
            <person name="Zhao S."/>
            <person name="Li Z."/>
            <person name="Zhang A."/>
            <person name="Wang D."/>
            <person name="Liang C."/>
        </authorList>
    </citation>
    <scope>NUCLEOTIDE SEQUENCE [LARGE SCALE GENOMIC DNA]</scope>
    <source>
        <strain evidence="14">cv. G1812</strain>
    </source>
</reference>
<feature type="binding site" evidence="11">
    <location>
        <position position="58"/>
    </location>
    <ligand>
        <name>Ca(2+)</name>
        <dbReference type="ChEBI" id="CHEBI:29108"/>
        <label>2</label>
    </ligand>
</feature>
<dbReference type="PRINTS" id="PR00461">
    <property type="entry name" value="PLPEROXIDASE"/>
</dbReference>
<protein>
    <recommendedName>
        <fullName evidence="13">Plant heme peroxidase family profile domain-containing protein</fullName>
    </recommendedName>
</protein>
<evidence type="ECO:0000256" key="8">
    <source>
        <dbReference type="ARBA" id="ARBA00023157"/>
    </source>
</evidence>
<comment type="catalytic activity">
    <reaction evidence="1">
        <text>2 a phenolic donor + H2O2 = 2 a phenolic radical donor + 2 H2O</text>
        <dbReference type="Rhea" id="RHEA:56136"/>
        <dbReference type="ChEBI" id="CHEBI:15377"/>
        <dbReference type="ChEBI" id="CHEBI:16240"/>
        <dbReference type="ChEBI" id="CHEBI:139520"/>
        <dbReference type="ChEBI" id="CHEBI:139521"/>
        <dbReference type="EC" id="1.11.1.7"/>
    </reaction>
</comment>
<accession>A0A8R7PWC5</accession>
<keyword evidence="5 11" id="KW-0106">Calcium</keyword>
<evidence type="ECO:0000256" key="12">
    <source>
        <dbReference type="RuleBase" id="RU004241"/>
    </source>
</evidence>
<dbReference type="Gene3D" id="1.10.520.10">
    <property type="match status" value="1"/>
</dbReference>
<dbReference type="GO" id="GO:0006979">
    <property type="term" value="P:response to oxidative stress"/>
    <property type="evidence" value="ECO:0007669"/>
    <property type="project" value="InterPro"/>
</dbReference>
<keyword evidence="9" id="KW-0873">Pyrrolidone carboxylic acid</keyword>
<dbReference type="PANTHER" id="PTHR31517">
    <property type="match status" value="1"/>
</dbReference>
<keyword evidence="3" id="KW-0349">Heme</keyword>
<evidence type="ECO:0000313" key="14">
    <source>
        <dbReference type="EnsemblPlants" id="TuG1812G0300004057.01.T01"/>
    </source>
</evidence>
<feature type="binding site" description="axial binding residue" evidence="11">
    <location>
        <position position="8"/>
    </location>
    <ligand>
        <name>heme b</name>
        <dbReference type="ChEBI" id="CHEBI:60344"/>
    </ligand>
    <ligandPart>
        <name>Fe</name>
        <dbReference type="ChEBI" id="CHEBI:18248"/>
    </ligandPart>
</feature>
<keyword evidence="4 11" id="KW-0479">Metal-binding</keyword>
<feature type="binding site" evidence="11">
    <location>
        <position position="9"/>
    </location>
    <ligand>
        <name>Ca(2+)</name>
        <dbReference type="ChEBI" id="CHEBI:29108"/>
        <label>2</label>
    </ligand>
</feature>
<evidence type="ECO:0000256" key="2">
    <source>
        <dbReference type="ARBA" id="ARBA00022559"/>
    </source>
</evidence>
<evidence type="ECO:0000256" key="1">
    <source>
        <dbReference type="ARBA" id="ARBA00000189"/>
    </source>
</evidence>
<organism evidence="14 15">
    <name type="scientific">Triticum urartu</name>
    <name type="common">Red wild einkorn</name>
    <name type="synonym">Crithodium urartu</name>
    <dbReference type="NCBI Taxonomy" id="4572"/>
    <lineage>
        <taxon>Eukaryota</taxon>
        <taxon>Viridiplantae</taxon>
        <taxon>Streptophyta</taxon>
        <taxon>Embryophyta</taxon>
        <taxon>Tracheophyta</taxon>
        <taxon>Spermatophyta</taxon>
        <taxon>Magnoliopsida</taxon>
        <taxon>Liliopsida</taxon>
        <taxon>Poales</taxon>
        <taxon>Poaceae</taxon>
        <taxon>BOP clade</taxon>
        <taxon>Pooideae</taxon>
        <taxon>Triticodae</taxon>
        <taxon>Triticeae</taxon>
        <taxon>Triticinae</taxon>
        <taxon>Triticum</taxon>
    </lineage>
</organism>
<dbReference type="Proteomes" id="UP000015106">
    <property type="component" value="Chromosome 3"/>
</dbReference>
<dbReference type="GO" id="GO:0042744">
    <property type="term" value="P:hydrogen peroxide catabolic process"/>
    <property type="evidence" value="ECO:0007669"/>
    <property type="project" value="UniProtKB-KW"/>
</dbReference>
<comment type="cofactor">
    <cofactor evidence="11">
        <name>Ca(2+)</name>
        <dbReference type="ChEBI" id="CHEBI:29108"/>
    </cofactor>
    <text evidence="11">Binds 2 calcium ions per subunit.</text>
</comment>
<evidence type="ECO:0000259" key="13">
    <source>
        <dbReference type="PROSITE" id="PS50873"/>
    </source>
</evidence>
<evidence type="ECO:0000256" key="10">
    <source>
        <dbReference type="ARBA" id="ARBA00023324"/>
    </source>
</evidence>
<reference evidence="14" key="3">
    <citation type="submission" date="2022-06" db="UniProtKB">
        <authorList>
            <consortium name="EnsemblPlants"/>
        </authorList>
    </citation>
    <scope>IDENTIFICATION</scope>
</reference>
<dbReference type="InterPro" id="IPR002016">
    <property type="entry name" value="Haem_peroxidase"/>
</dbReference>
<feature type="binding site" evidence="11">
    <location>
        <position position="61"/>
    </location>
    <ligand>
        <name>Ca(2+)</name>
        <dbReference type="ChEBI" id="CHEBI:29108"/>
        <label>2</label>
    </ligand>
</feature>
<dbReference type="SUPFAM" id="SSF48113">
    <property type="entry name" value="Heme-dependent peroxidases"/>
    <property type="match status" value="1"/>
</dbReference>
<dbReference type="EnsemblPlants" id="TuG1812G0300004059.01.T01">
    <property type="protein sequence ID" value="TuG1812G0300004059.01.T01"/>
    <property type="gene ID" value="TuG1812G0300004059.01"/>
</dbReference>
<dbReference type="Gene3D" id="1.10.420.10">
    <property type="entry name" value="Peroxidase, domain 2"/>
    <property type="match status" value="1"/>
</dbReference>
<feature type="domain" description="Plant heme peroxidase family profile" evidence="13">
    <location>
        <begin position="1"/>
        <end position="138"/>
    </location>
</feature>
<evidence type="ECO:0000256" key="9">
    <source>
        <dbReference type="ARBA" id="ARBA00023283"/>
    </source>
</evidence>
<dbReference type="Gramene" id="TuG1812G0300004059.01.T01">
    <property type="protein sequence ID" value="TuG1812G0300004059.01.T01"/>
    <property type="gene ID" value="TuG1812G0300004059.01"/>
</dbReference>
<keyword evidence="7 11" id="KW-0408">Iron</keyword>
<evidence type="ECO:0000256" key="6">
    <source>
        <dbReference type="ARBA" id="ARBA00023002"/>
    </source>
</evidence>
<dbReference type="FunFam" id="1.10.420.10:FF:000001">
    <property type="entry name" value="Peroxidase"/>
    <property type="match status" value="1"/>
</dbReference>
<keyword evidence="15" id="KW-1185">Reference proteome</keyword>
<keyword evidence="10" id="KW-0376">Hydrogen peroxide</keyword>
<keyword evidence="6" id="KW-0560">Oxidoreductase</keyword>
<reference evidence="15" key="1">
    <citation type="journal article" date="2013" name="Nature">
        <title>Draft genome of the wheat A-genome progenitor Triticum urartu.</title>
        <authorList>
            <person name="Ling H.Q."/>
            <person name="Zhao S."/>
            <person name="Liu D."/>
            <person name="Wang J."/>
            <person name="Sun H."/>
            <person name="Zhang C."/>
            <person name="Fan H."/>
            <person name="Li D."/>
            <person name="Dong L."/>
            <person name="Tao Y."/>
            <person name="Gao C."/>
            <person name="Wu H."/>
            <person name="Li Y."/>
            <person name="Cui Y."/>
            <person name="Guo X."/>
            <person name="Zheng S."/>
            <person name="Wang B."/>
            <person name="Yu K."/>
            <person name="Liang Q."/>
            <person name="Yang W."/>
            <person name="Lou X."/>
            <person name="Chen J."/>
            <person name="Feng M."/>
            <person name="Jian J."/>
            <person name="Zhang X."/>
            <person name="Luo G."/>
            <person name="Jiang Y."/>
            <person name="Liu J."/>
            <person name="Wang Z."/>
            <person name="Sha Y."/>
            <person name="Zhang B."/>
            <person name="Wu H."/>
            <person name="Tang D."/>
            <person name="Shen Q."/>
            <person name="Xue P."/>
            <person name="Zou S."/>
            <person name="Wang X."/>
            <person name="Liu X."/>
            <person name="Wang F."/>
            <person name="Yang Y."/>
            <person name="An X."/>
            <person name="Dong Z."/>
            <person name="Zhang K."/>
            <person name="Zhang X."/>
            <person name="Luo M.C."/>
            <person name="Dvorak J."/>
            <person name="Tong Y."/>
            <person name="Wang J."/>
            <person name="Yang H."/>
            <person name="Li Z."/>
            <person name="Wang D."/>
            <person name="Zhang A."/>
            <person name="Wang J."/>
        </authorList>
    </citation>
    <scope>NUCLEOTIDE SEQUENCE</scope>
    <source>
        <strain evidence="15">cv. G1812</strain>
    </source>
</reference>
<evidence type="ECO:0000313" key="15">
    <source>
        <dbReference type="Proteomes" id="UP000015106"/>
    </source>
</evidence>
<evidence type="ECO:0000256" key="7">
    <source>
        <dbReference type="ARBA" id="ARBA00023004"/>
    </source>
</evidence>
<dbReference type="Gramene" id="TuG1812G0300004057.01.T01">
    <property type="protein sequence ID" value="TuG1812G0300004057.01.T01"/>
    <property type="gene ID" value="TuG1812G0300004057.01"/>
</dbReference>
<dbReference type="InterPro" id="IPR010255">
    <property type="entry name" value="Haem_peroxidase_sf"/>
</dbReference>
<dbReference type="GO" id="GO:0046872">
    <property type="term" value="F:metal ion binding"/>
    <property type="evidence" value="ECO:0007669"/>
    <property type="project" value="UniProtKB-KW"/>
</dbReference>
<comment type="similarity">
    <text evidence="12">Belongs to the peroxidase family.</text>
</comment>
<evidence type="ECO:0000256" key="3">
    <source>
        <dbReference type="ARBA" id="ARBA00022617"/>
    </source>
</evidence>
<dbReference type="InterPro" id="IPR000823">
    <property type="entry name" value="Peroxidase_pln"/>
</dbReference>
<proteinExistence type="inferred from homology"/>